<name>A0A4W5LCS1_9TELE</name>
<dbReference type="PANTHER" id="PTHR24103">
    <property type="entry name" value="E3 UBIQUITIN-PROTEIN LIGASE TRIM"/>
    <property type="match status" value="1"/>
</dbReference>
<dbReference type="GeneTree" id="ENSGT01040000240385"/>
<dbReference type="Pfam" id="PF00622">
    <property type="entry name" value="SPRY"/>
    <property type="match status" value="1"/>
</dbReference>
<dbReference type="CDD" id="cd13733">
    <property type="entry name" value="SPRY_PRY_C-I_1"/>
    <property type="match status" value="1"/>
</dbReference>
<dbReference type="SUPFAM" id="SSF49899">
    <property type="entry name" value="Concanavalin A-like lectins/glucanases"/>
    <property type="match status" value="1"/>
</dbReference>
<reference evidence="4" key="1">
    <citation type="submission" date="2018-06" db="EMBL/GenBank/DDBJ databases">
        <title>Genome assembly of Danube salmon.</title>
        <authorList>
            <person name="Macqueen D.J."/>
            <person name="Gundappa M.K."/>
        </authorList>
    </citation>
    <scope>NUCLEOTIDE SEQUENCE [LARGE SCALE GENOMIC DNA]</scope>
</reference>
<dbReference type="InterPro" id="IPR006574">
    <property type="entry name" value="PRY"/>
</dbReference>
<dbReference type="PRINTS" id="PR01407">
    <property type="entry name" value="BUTYPHLNCDUF"/>
</dbReference>
<dbReference type="InterPro" id="IPR001870">
    <property type="entry name" value="B30.2/SPRY"/>
</dbReference>
<protein>
    <recommendedName>
        <fullName evidence="2">B30.2/SPRY domain-containing protein</fullName>
    </recommendedName>
</protein>
<sequence length="200" mass="22769">NWWLTKYFFSPLYCMFLSTVDVTLDPDTAHPQLIPSEDRKQVIFGDVWQDLPDNSERFDISVCVVGKEGFSSGRFYYEVQVKGKTGWSLGVATKSINMKGTIYLNPEDGYWTVMLRNGHYWAGAVPTVPIFLREKPQKVGVFVDYKEGQVSFYNVEAKSHIYSFTGYTFTEKLYPFFSPGNNYTGKNSAPLVITPVDATD</sequence>
<dbReference type="Gene3D" id="2.60.120.920">
    <property type="match status" value="1"/>
</dbReference>
<proteinExistence type="predicted"/>
<dbReference type="InterPro" id="IPR043136">
    <property type="entry name" value="B30.2/SPRY_sf"/>
</dbReference>
<dbReference type="InterPro" id="IPR013320">
    <property type="entry name" value="ConA-like_dom_sf"/>
</dbReference>
<feature type="chain" id="PRO_5021368312" description="B30.2/SPRY domain-containing protein" evidence="1">
    <location>
        <begin position="20"/>
        <end position="200"/>
    </location>
</feature>
<dbReference type="PROSITE" id="PS50188">
    <property type="entry name" value="B302_SPRY"/>
    <property type="match status" value="1"/>
</dbReference>
<evidence type="ECO:0000313" key="3">
    <source>
        <dbReference type="Ensembl" id="ENSHHUP00000023653.1"/>
    </source>
</evidence>
<dbReference type="AlphaFoldDB" id="A0A4W5LCS1"/>
<feature type="signal peptide" evidence="1">
    <location>
        <begin position="1"/>
        <end position="19"/>
    </location>
</feature>
<evidence type="ECO:0000256" key="1">
    <source>
        <dbReference type="SAM" id="SignalP"/>
    </source>
</evidence>
<dbReference type="InterPro" id="IPR003879">
    <property type="entry name" value="Butyrophylin_SPRY"/>
</dbReference>
<dbReference type="SMART" id="SM00589">
    <property type="entry name" value="PRY"/>
    <property type="match status" value="1"/>
</dbReference>
<organism evidence="3 4">
    <name type="scientific">Hucho hucho</name>
    <name type="common">huchen</name>
    <dbReference type="NCBI Taxonomy" id="62062"/>
    <lineage>
        <taxon>Eukaryota</taxon>
        <taxon>Metazoa</taxon>
        <taxon>Chordata</taxon>
        <taxon>Craniata</taxon>
        <taxon>Vertebrata</taxon>
        <taxon>Euteleostomi</taxon>
        <taxon>Actinopterygii</taxon>
        <taxon>Neopterygii</taxon>
        <taxon>Teleostei</taxon>
        <taxon>Protacanthopterygii</taxon>
        <taxon>Salmoniformes</taxon>
        <taxon>Salmonidae</taxon>
        <taxon>Salmoninae</taxon>
        <taxon>Hucho</taxon>
    </lineage>
</organism>
<dbReference type="STRING" id="62062.ENSHHUP00000023653"/>
<reference evidence="3" key="2">
    <citation type="submission" date="2025-08" db="UniProtKB">
        <authorList>
            <consortium name="Ensembl"/>
        </authorList>
    </citation>
    <scope>IDENTIFICATION</scope>
</reference>
<dbReference type="InterPro" id="IPR003877">
    <property type="entry name" value="SPRY_dom"/>
</dbReference>
<evidence type="ECO:0000259" key="2">
    <source>
        <dbReference type="PROSITE" id="PS50188"/>
    </source>
</evidence>
<dbReference type="Proteomes" id="UP000314982">
    <property type="component" value="Unassembled WGS sequence"/>
</dbReference>
<dbReference type="SMART" id="SM00449">
    <property type="entry name" value="SPRY"/>
    <property type="match status" value="1"/>
</dbReference>
<dbReference type="InterPro" id="IPR050143">
    <property type="entry name" value="TRIM/RBCC"/>
</dbReference>
<dbReference type="FunFam" id="2.60.120.920:FF:000004">
    <property type="entry name" value="Butyrophilin subfamily 1 member A1"/>
    <property type="match status" value="1"/>
</dbReference>
<feature type="domain" description="B30.2/SPRY" evidence="2">
    <location>
        <begin position="2"/>
        <end position="196"/>
    </location>
</feature>
<accession>A0A4W5LCS1</accession>
<dbReference type="Pfam" id="PF13765">
    <property type="entry name" value="PRY"/>
    <property type="match status" value="1"/>
</dbReference>
<reference evidence="3" key="3">
    <citation type="submission" date="2025-09" db="UniProtKB">
        <authorList>
            <consortium name="Ensembl"/>
        </authorList>
    </citation>
    <scope>IDENTIFICATION</scope>
</reference>
<keyword evidence="1" id="KW-0732">Signal</keyword>
<evidence type="ECO:0000313" key="4">
    <source>
        <dbReference type="Proteomes" id="UP000314982"/>
    </source>
</evidence>
<dbReference type="Ensembl" id="ENSHHUT00000024545.1">
    <property type="protein sequence ID" value="ENSHHUP00000023653.1"/>
    <property type="gene ID" value="ENSHHUG00000014849.1"/>
</dbReference>
<keyword evidence="4" id="KW-1185">Reference proteome</keyword>